<dbReference type="SMART" id="SM01041">
    <property type="entry name" value="BRO1"/>
    <property type="match status" value="1"/>
</dbReference>
<dbReference type="Gene3D" id="1.25.40.280">
    <property type="entry name" value="alix/aip1 like domains"/>
    <property type="match status" value="1"/>
</dbReference>
<evidence type="ECO:0000259" key="3">
    <source>
        <dbReference type="SMART" id="SM01041"/>
    </source>
</evidence>
<dbReference type="Proteomes" id="UP000570595">
    <property type="component" value="Unassembled WGS sequence"/>
</dbReference>
<feature type="compositionally biased region" description="Polar residues" evidence="2">
    <location>
        <begin position="384"/>
        <end position="393"/>
    </location>
</feature>
<reference evidence="6 7" key="1">
    <citation type="submission" date="2020-04" db="EMBL/GenBank/DDBJ databases">
        <title>Perkinsus olseni comparative genomics.</title>
        <authorList>
            <person name="Bogema D.R."/>
        </authorList>
    </citation>
    <scope>NUCLEOTIDE SEQUENCE [LARGE SCALE GENOMIC DNA]</scope>
    <source>
        <strain evidence="4">ATCC PRA-179</strain>
        <strain evidence="5">ATCC PRA-31</strain>
    </source>
</reference>
<dbReference type="EMBL" id="JABANN010000029">
    <property type="protein sequence ID" value="KAF4674515.1"/>
    <property type="molecule type" value="Genomic_DNA"/>
</dbReference>
<dbReference type="AlphaFoldDB" id="A0A7J6MDE0"/>
<evidence type="ECO:0000256" key="1">
    <source>
        <dbReference type="ARBA" id="ARBA00008901"/>
    </source>
</evidence>
<sequence>MILPVQPPSIGDAALFKFETLIDSPAAIKLRAMTSLRSELNSHLVNRHPPSDVQNACVDYINDLLALAEVSKTVPFKRKYTIRWRSGLTPEVVVEPSEEKTSTQAIGIDVTMTLFVYACSLLEQAAQRFVVDSRSGEILTTGLDEVAKICSKASTAFQTCRDTLTTMTAAIPELDPRVLGGLCSYSHLCGQICAFELAASRSGSKNLLAKLAMQVDADARPVQQTLKGSDGLGHLINHVTVIGPMYRARANTLMASAEFEVEHFGVANAWADRAMAAVKETEAALQQVTVPHMRLTVETIISKVKVECEKIIKENRMVYFEPPPKEMPSIVPVSAIKRTPPGVPVRELLQLYKTPVPFTPEEFVLNRPNVSMSSSGDSVSDKSIQQLSSTSETLPPVQIFPNASSAAMYASANGNSHNGHPTAGAVQTTPTR</sequence>
<evidence type="ECO:0000313" key="7">
    <source>
        <dbReference type="Proteomes" id="UP000572268"/>
    </source>
</evidence>
<feature type="domain" description="BRO1" evidence="3">
    <location>
        <begin position="1"/>
        <end position="370"/>
    </location>
</feature>
<comment type="caution">
    <text evidence="4">The sequence shown here is derived from an EMBL/GenBank/DDBJ whole genome shotgun (WGS) entry which is preliminary data.</text>
</comment>
<feature type="region of interest" description="Disordered" evidence="2">
    <location>
        <begin position="410"/>
        <end position="432"/>
    </location>
</feature>
<evidence type="ECO:0000256" key="2">
    <source>
        <dbReference type="SAM" id="MobiDB-lite"/>
    </source>
</evidence>
<accession>A0A7J6MDE0</accession>
<gene>
    <name evidence="5" type="ORF">FOL46_004771</name>
    <name evidence="4" type="ORF">FOZ61_003539</name>
</gene>
<dbReference type="Proteomes" id="UP000572268">
    <property type="component" value="Unassembled WGS sequence"/>
</dbReference>
<dbReference type="OrthoDB" id="426189at2759"/>
<comment type="similarity">
    <text evidence="1">Belongs to the BROX family.</text>
</comment>
<dbReference type="PANTHER" id="PTHR23032">
    <property type="entry name" value="BRO1 DOMAIN-CONTAINING PROTEIN BROX"/>
    <property type="match status" value="1"/>
</dbReference>
<organism evidence="4 6">
    <name type="scientific">Perkinsus olseni</name>
    <name type="common">Perkinsus atlanticus</name>
    <dbReference type="NCBI Taxonomy" id="32597"/>
    <lineage>
        <taxon>Eukaryota</taxon>
        <taxon>Sar</taxon>
        <taxon>Alveolata</taxon>
        <taxon>Perkinsozoa</taxon>
        <taxon>Perkinsea</taxon>
        <taxon>Perkinsida</taxon>
        <taxon>Perkinsidae</taxon>
        <taxon>Perkinsus</taxon>
    </lineage>
</organism>
<dbReference type="Pfam" id="PF03097">
    <property type="entry name" value="BRO1"/>
    <property type="match status" value="1"/>
</dbReference>
<feature type="compositionally biased region" description="Low complexity" evidence="2">
    <location>
        <begin position="370"/>
        <end position="383"/>
    </location>
</feature>
<dbReference type="InterPro" id="IPR038499">
    <property type="entry name" value="BRO1_sf"/>
</dbReference>
<dbReference type="EMBL" id="JABAHT010000021">
    <property type="protein sequence ID" value="KAF4669612.1"/>
    <property type="molecule type" value="Genomic_DNA"/>
</dbReference>
<dbReference type="InterPro" id="IPR004328">
    <property type="entry name" value="BRO1_dom"/>
</dbReference>
<protein>
    <recommendedName>
        <fullName evidence="3">BRO1 domain-containing protein</fullName>
    </recommendedName>
</protein>
<name>A0A7J6MDE0_PEROL</name>
<proteinExistence type="inferred from homology"/>
<evidence type="ECO:0000313" key="4">
    <source>
        <dbReference type="EMBL" id="KAF4669612.1"/>
    </source>
</evidence>
<feature type="region of interest" description="Disordered" evidence="2">
    <location>
        <begin position="369"/>
        <end position="397"/>
    </location>
</feature>
<dbReference type="InterPro" id="IPR038898">
    <property type="entry name" value="BROX"/>
</dbReference>
<evidence type="ECO:0000313" key="5">
    <source>
        <dbReference type="EMBL" id="KAF4674515.1"/>
    </source>
</evidence>
<evidence type="ECO:0000313" key="6">
    <source>
        <dbReference type="Proteomes" id="UP000570595"/>
    </source>
</evidence>
<dbReference type="PANTHER" id="PTHR23032:SF13">
    <property type="entry name" value="BRO1 DOMAIN-CONTAINING PROTEIN BROX"/>
    <property type="match status" value="1"/>
</dbReference>